<reference evidence="2" key="1">
    <citation type="journal article" date="2019" name="Environ. Microbiol.">
        <title>Fungal ecological strategies reflected in gene transcription - a case study of two litter decomposers.</title>
        <authorList>
            <person name="Barbi F."/>
            <person name="Kohler A."/>
            <person name="Barry K."/>
            <person name="Baskaran P."/>
            <person name="Daum C."/>
            <person name="Fauchery L."/>
            <person name="Ihrmark K."/>
            <person name="Kuo A."/>
            <person name="LaButti K."/>
            <person name="Lipzen A."/>
            <person name="Morin E."/>
            <person name="Grigoriev I.V."/>
            <person name="Henrissat B."/>
            <person name="Lindahl B."/>
            <person name="Martin F."/>
        </authorList>
    </citation>
    <scope>NUCLEOTIDE SEQUENCE</scope>
    <source>
        <strain evidence="2">JB14</strain>
    </source>
</reference>
<gene>
    <name evidence="2" type="ORF">BT96DRAFT_95647</name>
</gene>
<accession>A0A6A4GCH9</accession>
<protein>
    <submittedName>
        <fullName evidence="2">Uncharacterized protein</fullName>
    </submittedName>
</protein>
<dbReference type="AlphaFoldDB" id="A0A6A4GCH9"/>
<dbReference type="EMBL" id="ML770637">
    <property type="protein sequence ID" value="KAE9383204.1"/>
    <property type="molecule type" value="Genomic_DNA"/>
</dbReference>
<evidence type="ECO:0000313" key="3">
    <source>
        <dbReference type="Proteomes" id="UP000799118"/>
    </source>
</evidence>
<feature type="region of interest" description="Disordered" evidence="1">
    <location>
        <begin position="77"/>
        <end position="172"/>
    </location>
</feature>
<dbReference type="Proteomes" id="UP000799118">
    <property type="component" value="Unassembled WGS sequence"/>
</dbReference>
<feature type="compositionally biased region" description="Basic residues" evidence="1">
    <location>
        <begin position="107"/>
        <end position="117"/>
    </location>
</feature>
<sequence length="209" mass="22358">MPYTSHLPVYRSEVKSPFMASPVANSPLAEPLPILHVDSPPEHYVNLSDVASLGDPASSSGYHSPYFDGDRISAVTRALVPQEEKPSKQTRGRKRGHEETEVETPAKRSRGRPRKKLFPTTEVAESLIPSPSPSTKQLAADDEGVLRSDDDGDSDLYIPSRSASPSSVCRGRGTGVHPPTLLSSLEIVGEGQTVLALQGLSAVGGSRIH</sequence>
<keyword evidence="3" id="KW-1185">Reference proteome</keyword>
<name>A0A6A4GCH9_9AGAR</name>
<organism evidence="2 3">
    <name type="scientific">Gymnopus androsaceus JB14</name>
    <dbReference type="NCBI Taxonomy" id="1447944"/>
    <lineage>
        <taxon>Eukaryota</taxon>
        <taxon>Fungi</taxon>
        <taxon>Dikarya</taxon>
        <taxon>Basidiomycota</taxon>
        <taxon>Agaricomycotina</taxon>
        <taxon>Agaricomycetes</taxon>
        <taxon>Agaricomycetidae</taxon>
        <taxon>Agaricales</taxon>
        <taxon>Marasmiineae</taxon>
        <taxon>Omphalotaceae</taxon>
        <taxon>Gymnopus</taxon>
    </lineage>
</organism>
<proteinExistence type="predicted"/>
<evidence type="ECO:0000313" key="2">
    <source>
        <dbReference type="EMBL" id="KAE9383204.1"/>
    </source>
</evidence>
<evidence type="ECO:0000256" key="1">
    <source>
        <dbReference type="SAM" id="MobiDB-lite"/>
    </source>
</evidence>